<comment type="function">
    <text evidence="1 6">Removes the N-terminal methionine from nascent proteins. The N-terminal methionine is often cleaved when the second residue in the primary sequence is small and uncharged (Met-Ala-, Cys, Gly, Pro, Ser, Thr, or Val). Requires deformylation of the N(alpha)-formylated initiator methionine before it can be hydrolyzed.</text>
</comment>
<keyword evidence="3 6" id="KW-0645">Protease</keyword>
<feature type="binding site" evidence="6">
    <location>
        <position position="236"/>
    </location>
    <ligand>
        <name>a divalent metal cation</name>
        <dbReference type="ChEBI" id="CHEBI:60240"/>
        <label>1</label>
    </ligand>
</feature>
<evidence type="ECO:0000256" key="2">
    <source>
        <dbReference type="ARBA" id="ARBA00022438"/>
    </source>
</evidence>
<dbReference type="GO" id="GO:0070006">
    <property type="term" value="F:metalloaminopeptidase activity"/>
    <property type="evidence" value="ECO:0007669"/>
    <property type="project" value="UniProtKB-UniRule"/>
</dbReference>
<comment type="cofactor">
    <cofactor evidence="6">
        <name>Co(2+)</name>
        <dbReference type="ChEBI" id="CHEBI:48828"/>
    </cofactor>
    <cofactor evidence="6">
        <name>Zn(2+)</name>
        <dbReference type="ChEBI" id="CHEBI:29105"/>
    </cofactor>
    <cofactor evidence="6">
        <name>Mn(2+)</name>
        <dbReference type="ChEBI" id="CHEBI:29035"/>
    </cofactor>
    <cofactor evidence="6">
        <name>Fe(2+)</name>
        <dbReference type="ChEBI" id="CHEBI:29033"/>
    </cofactor>
    <text evidence="6">Binds 2 divalent metal cations per subunit. Has a high-affinity and a low affinity metal-binding site. The true nature of the physiological cofactor is under debate. The enzyme is active with cobalt, zinc, manganese or divalent iron ions. Most likely, methionine aminopeptidases function as mononuclear Fe(2+)-metalloproteases under physiological conditions, and the catalytically relevant metal-binding site has been assigned to the histidine-containing high-affinity site.</text>
</comment>
<dbReference type="SUPFAM" id="SSF55920">
    <property type="entry name" value="Creatinase/aminopeptidase"/>
    <property type="match status" value="1"/>
</dbReference>
<feature type="binding site" evidence="6">
    <location>
        <position position="170"/>
    </location>
    <ligand>
        <name>a divalent metal cation</name>
        <dbReference type="ChEBI" id="CHEBI:60240"/>
        <label>2</label>
        <note>catalytic</note>
    </ligand>
</feature>
<dbReference type="HAMAP" id="MF_01974">
    <property type="entry name" value="MetAP_1"/>
    <property type="match status" value="1"/>
</dbReference>
<reference evidence="9 10" key="1">
    <citation type="journal article" date="2016" name="Nat. Commun.">
        <title>Thousands of microbial genomes shed light on interconnected biogeochemical processes in an aquifer system.</title>
        <authorList>
            <person name="Anantharaman K."/>
            <person name="Brown C.T."/>
            <person name="Hug L.A."/>
            <person name="Sharon I."/>
            <person name="Castelle C.J."/>
            <person name="Probst A.J."/>
            <person name="Thomas B.C."/>
            <person name="Singh A."/>
            <person name="Wilkins M.J."/>
            <person name="Karaoz U."/>
            <person name="Brodie E.L."/>
            <person name="Williams K.H."/>
            <person name="Hubbard S.S."/>
            <person name="Banfield J.F."/>
        </authorList>
    </citation>
    <scope>NUCLEOTIDE SEQUENCE [LARGE SCALE GENOMIC DNA]</scope>
</reference>
<proteinExistence type="inferred from homology"/>
<evidence type="ECO:0000313" key="10">
    <source>
        <dbReference type="Proteomes" id="UP000185874"/>
    </source>
</evidence>
<evidence type="ECO:0000256" key="7">
    <source>
        <dbReference type="RuleBase" id="RU003653"/>
    </source>
</evidence>
<dbReference type="PANTHER" id="PTHR43330">
    <property type="entry name" value="METHIONINE AMINOPEPTIDASE"/>
    <property type="match status" value="1"/>
</dbReference>
<dbReference type="Pfam" id="PF00557">
    <property type="entry name" value="Peptidase_M24"/>
    <property type="match status" value="1"/>
</dbReference>
<feature type="binding site" evidence="6">
    <location>
        <position position="77"/>
    </location>
    <ligand>
        <name>substrate</name>
    </ligand>
</feature>
<dbReference type="PANTHER" id="PTHR43330:SF8">
    <property type="entry name" value="METHIONINE AMINOPEPTIDASE 1D, MITOCHONDRIAL"/>
    <property type="match status" value="1"/>
</dbReference>
<dbReference type="Proteomes" id="UP000185874">
    <property type="component" value="Unassembled WGS sequence"/>
</dbReference>
<evidence type="ECO:0000313" key="9">
    <source>
        <dbReference type="EMBL" id="OGL53623.1"/>
    </source>
</evidence>
<organism evidence="9 10">
    <name type="scientific">Candidatus Shapirobacteria bacterium RBG_13_44_7</name>
    <dbReference type="NCBI Taxonomy" id="1802149"/>
    <lineage>
        <taxon>Bacteria</taxon>
        <taxon>Candidatus Shapironibacteriota</taxon>
    </lineage>
</organism>
<dbReference type="EC" id="3.4.11.18" evidence="6 7"/>
<evidence type="ECO:0000256" key="4">
    <source>
        <dbReference type="ARBA" id="ARBA00022723"/>
    </source>
</evidence>
<dbReference type="PRINTS" id="PR00599">
    <property type="entry name" value="MAPEPTIDASE"/>
</dbReference>
<feature type="domain" description="Peptidase M24" evidence="8">
    <location>
        <begin position="11"/>
        <end position="243"/>
    </location>
</feature>
<evidence type="ECO:0000256" key="3">
    <source>
        <dbReference type="ARBA" id="ARBA00022670"/>
    </source>
</evidence>
<gene>
    <name evidence="6" type="primary">map</name>
    <name evidence="9" type="ORF">A3K55_01140</name>
</gene>
<feature type="binding site" evidence="6">
    <location>
        <position position="106"/>
    </location>
    <ligand>
        <name>a divalent metal cation</name>
        <dbReference type="ChEBI" id="CHEBI:60240"/>
        <label>1</label>
    </ligand>
</feature>
<dbReference type="GO" id="GO:0046872">
    <property type="term" value="F:metal ion binding"/>
    <property type="evidence" value="ECO:0007669"/>
    <property type="project" value="UniProtKB-UniRule"/>
</dbReference>
<protein>
    <recommendedName>
        <fullName evidence="6 7">Methionine aminopeptidase</fullName>
        <shortName evidence="6">MAP</shortName>
        <shortName evidence="6">MetAP</shortName>
        <ecNumber evidence="6 7">3.4.11.18</ecNumber>
    </recommendedName>
    <alternativeName>
        <fullName evidence="6">Peptidase M</fullName>
    </alternativeName>
</protein>
<evidence type="ECO:0000259" key="8">
    <source>
        <dbReference type="Pfam" id="PF00557"/>
    </source>
</evidence>
<dbReference type="InterPro" id="IPR036005">
    <property type="entry name" value="Creatinase/aminopeptidase-like"/>
</dbReference>
<dbReference type="InterPro" id="IPR001714">
    <property type="entry name" value="Pept_M24_MAP"/>
</dbReference>
<evidence type="ECO:0000256" key="6">
    <source>
        <dbReference type="HAMAP-Rule" id="MF_01974"/>
    </source>
</evidence>
<dbReference type="Gene3D" id="3.90.230.10">
    <property type="entry name" value="Creatinase/methionine aminopeptidase superfamily"/>
    <property type="match status" value="1"/>
</dbReference>
<comment type="caution">
    <text evidence="9">The sequence shown here is derived from an EMBL/GenBank/DDBJ whole genome shotgun (WGS) entry which is preliminary data.</text>
</comment>
<feature type="binding site" evidence="6">
    <location>
        <position position="236"/>
    </location>
    <ligand>
        <name>a divalent metal cation</name>
        <dbReference type="ChEBI" id="CHEBI:60240"/>
        <label>2</label>
        <note>catalytic</note>
    </ligand>
</feature>
<sequence length="252" mass="27658">MIIIKSPDQIEGIRRSSQLAAQTLKHTAAFIKPGISTQKLNDLAHRFILDHQAIPAPFNYNGYPKSICTSVNNVVCHGIPSSKQILQKGDILNIDITTILNGFYGDVSATYPVGQISSQAQKLLKVTQDSLSLAAKAVKPGRLLNEAIGKTIEDYVTPFGYAPVKLLGGHGVGVRFHEDPFVFHFYYPKDKTILKPGMIFTIEPMINASPSSEVTIDRQDGWTVRTLDGALSCQFEHTILVTDSGHQILTQL</sequence>
<dbReference type="InterPro" id="IPR002467">
    <property type="entry name" value="Pept_M24A_MAP1"/>
</dbReference>
<evidence type="ECO:0000256" key="5">
    <source>
        <dbReference type="ARBA" id="ARBA00022801"/>
    </source>
</evidence>
<evidence type="ECO:0000256" key="1">
    <source>
        <dbReference type="ARBA" id="ARBA00002521"/>
    </source>
</evidence>
<dbReference type="NCBIfam" id="TIGR00500">
    <property type="entry name" value="met_pdase_I"/>
    <property type="match status" value="1"/>
</dbReference>
<dbReference type="GO" id="GO:0004239">
    <property type="term" value="F:initiator methionyl aminopeptidase activity"/>
    <property type="evidence" value="ECO:0007669"/>
    <property type="project" value="UniProtKB-UniRule"/>
</dbReference>
<dbReference type="EMBL" id="MGDJ01000015">
    <property type="protein sequence ID" value="OGL53623.1"/>
    <property type="molecule type" value="Genomic_DNA"/>
</dbReference>
<comment type="subunit">
    <text evidence="6">Monomer.</text>
</comment>
<feature type="binding site" evidence="6">
    <location>
        <position position="95"/>
    </location>
    <ligand>
        <name>a divalent metal cation</name>
        <dbReference type="ChEBI" id="CHEBI:60240"/>
        <label>1</label>
    </ligand>
</feature>
<feature type="binding site" evidence="6">
    <location>
        <position position="203"/>
    </location>
    <ligand>
        <name>a divalent metal cation</name>
        <dbReference type="ChEBI" id="CHEBI:60240"/>
        <label>2</label>
        <note>catalytic</note>
    </ligand>
</feature>
<feature type="binding site" evidence="6">
    <location>
        <position position="177"/>
    </location>
    <ligand>
        <name>substrate</name>
    </ligand>
</feature>
<dbReference type="CDD" id="cd01086">
    <property type="entry name" value="MetAP1"/>
    <property type="match status" value="1"/>
</dbReference>
<accession>A0A1F7SIM5</accession>
<comment type="catalytic activity">
    <reaction evidence="6 7">
        <text>Release of N-terminal amino acids, preferentially methionine, from peptides and arylamides.</text>
        <dbReference type="EC" id="3.4.11.18"/>
    </reaction>
</comment>
<keyword evidence="5 6" id="KW-0378">Hydrolase</keyword>
<comment type="similarity">
    <text evidence="6">Belongs to the peptidase M24A family. Methionine aminopeptidase type 1 subfamily.</text>
</comment>
<dbReference type="GO" id="GO:0006508">
    <property type="term" value="P:proteolysis"/>
    <property type="evidence" value="ECO:0007669"/>
    <property type="project" value="UniProtKB-KW"/>
</dbReference>
<dbReference type="AlphaFoldDB" id="A0A1F7SIM5"/>
<name>A0A1F7SIM5_9BACT</name>
<keyword evidence="4 6" id="KW-0479">Metal-binding</keyword>
<keyword evidence="2 6" id="KW-0031">Aminopeptidase</keyword>
<dbReference type="InterPro" id="IPR000994">
    <property type="entry name" value="Pept_M24"/>
</dbReference>
<feature type="binding site" evidence="6">
    <location>
        <position position="106"/>
    </location>
    <ligand>
        <name>a divalent metal cation</name>
        <dbReference type="ChEBI" id="CHEBI:60240"/>
        <label>2</label>
        <note>catalytic</note>
    </ligand>
</feature>